<dbReference type="Pfam" id="PF02540">
    <property type="entry name" value="NAD_synthase"/>
    <property type="match status" value="1"/>
</dbReference>
<sequence>MMQTRVDALLRRVAASRDAVAPGADRLVRHVVAFSGGVDSSLAAALVHRVFPEASAACLGVSPSLSAEQHVQARDVARHIGISLWECSTRESEHAAYVANKGQSCYYCKTTLYTTIEDVAQFAMTRINEAQQESRRPFLPKPVIYNGTNADDLKDPTRLGLVAAKEFDVQSPLDRLSKTEVRETAKYLGLPNWNAAASPCLRSRLQFGIEATERHLKQVEAAEQFIRRTLHLRSDMNMRVRFLVGQRAAVELDPAALARAHELSSAIHQELQRLGFRGVDIRPFRSGSLSGYQAAVTIDHHVSAKSTPLTTAGSR</sequence>
<dbReference type="PANTHER" id="PTHR43169">
    <property type="entry name" value="EXSB FAMILY PROTEIN"/>
    <property type="match status" value="1"/>
</dbReference>
<dbReference type="InterPro" id="IPR005232">
    <property type="entry name" value="LarE"/>
</dbReference>
<evidence type="ECO:0000313" key="3">
    <source>
        <dbReference type="Proteomes" id="UP001209570"/>
    </source>
</evidence>
<proteinExistence type="predicted"/>
<evidence type="ECO:0000259" key="1">
    <source>
        <dbReference type="Pfam" id="PF02540"/>
    </source>
</evidence>
<dbReference type="PANTHER" id="PTHR43169:SF2">
    <property type="entry name" value="NAD_GMP SYNTHASE DOMAIN-CONTAINING PROTEIN"/>
    <property type="match status" value="1"/>
</dbReference>
<protein>
    <recommendedName>
        <fullName evidence="1">NAD/GMP synthase domain-containing protein</fullName>
    </recommendedName>
</protein>
<name>A0AAD5Q6Y0_PYTIN</name>
<dbReference type="GO" id="GO:0016783">
    <property type="term" value="F:sulfurtransferase activity"/>
    <property type="evidence" value="ECO:0007669"/>
    <property type="project" value="InterPro"/>
</dbReference>
<dbReference type="AlphaFoldDB" id="A0AAD5Q6Y0"/>
<dbReference type="CDD" id="cd01990">
    <property type="entry name" value="LarE-like"/>
    <property type="match status" value="1"/>
</dbReference>
<organism evidence="2 3">
    <name type="scientific">Pythium insidiosum</name>
    <name type="common">Pythiosis disease agent</name>
    <dbReference type="NCBI Taxonomy" id="114742"/>
    <lineage>
        <taxon>Eukaryota</taxon>
        <taxon>Sar</taxon>
        <taxon>Stramenopiles</taxon>
        <taxon>Oomycota</taxon>
        <taxon>Peronosporomycetes</taxon>
        <taxon>Pythiales</taxon>
        <taxon>Pythiaceae</taxon>
        <taxon>Pythium</taxon>
    </lineage>
</organism>
<dbReference type="GO" id="GO:0006163">
    <property type="term" value="P:purine nucleotide metabolic process"/>
    <property type="evidence" value="ECO:0007669"/>
    <property type="project" value="UniProtKB-ARBA"/>
</dbReference>
<dbReference type="InterPro" id="IPR052188">
    <property type="entry name" value="Ni-pincer_cofactor_biosynth"/>
</dbReference>
<dbReference type="EMBL" id="JAKCXM010000114">
    <property type="protein sequence ID" value="KAJ0401959.1"/>
    <property type="molecule type" value="Genomic_DNA"/>
</dbReference>
<dbReference type="InterPro" id="IPR022310">
    <property type="entry name" value="NAD/GMP_synthase"/>
</dbReference>
<evidence type="ECO:0000313" key="2">
    <source>
        <dbReference type="EMBL" id="KAJ0401959.1"/>
    </source>
</evidence>
<gene>
    <name evidence="2" type="ORF">P43SY_002006</name>
</gene>
<feature type="domain" description="NAD/GMP synthase" evidence="1">
    <location>
        <begin position="30"/>
        <end position="92"/>
    </location>
</feature>
<accession>A0AAD5Q6Y0</accession>
<dbReference type="Gene3D" id="3.40.50.620">
    <property type="entry name" value="HUPs"/>
    <property type="match status" value="1"/>
</dbReference>
<reference evidence="2" key="1">
    <citation type="submission" date="2021-12" db="EMBL/GenBank/DDBJ databases">
        <title>Prjna785345.</title>
        <authorList>
            <person name="Rujirawat T."/>
            <person name="Krajaejun T."/>
        </authorList>
    </citation>
    <scope>NUCLEOTIDE SEQUENCE</scope>
    <source>
        <strain evidence="2">Pi057C3</strain>
    </source>
</reference>
<dbReference type="PIRSF" id="PIRSF006661">
    <property type="entry name" value="PP-lp_UCP006661"/>
    <property type="match status" value="1"/>
</dbReference>
<dbReference type="SUPFAM" id="SSF52402">
    <property type="entry name" value="Adenine nucleotide alpha hydrolases-like"/>
    <property type="match status" value="1"/>
</dbReference>
<dbReference type="InterPro" id="IPR014729">
    <property type="entry name" value="Rossmann-like_a/b/a_fold"/>
</dbReference>
<keyword evidence="3" id="KW-1185">Reference proteome</keyword>
<dbReference type="Proteomes" id="UP001209570">
    <property type="component" value="Unassembled WGS sequence"/>
</dbReference>
<comment type="caution">
    <text evidence="2">The sequence shown here is derived from an EMBL/GenBank/DDBJ whole genome shotgun (WGS) entry which is preliminary data.</text>
</comment>